<dbReference type="SUPFAM" id="SSF56300">
    <property type="entry name" value="Metallo-dependent phosphatases"/>
    <property type="match status" value="1"/>
</dbReference>
<protein>
    <recommendedName>
        <fullName evidence="2">Calcineurin-like phosphoesterase domain-containing protein</fullName>
    </recommendedName>
</protein>
<sequence length="103" mass="11369">MAETLGKRASERMRTAIRLTVVLLAVLALVAVLAGTLLAQQQREFSFAVFGDCRPGSEHPYSPVLERLASDIGDLAPAFVIGTGDYIEGSTNQRRVRWEFNQF</sequence>
<dbReference type="InterPro" id="IPR029052">
    <property type="entry name" value="Metallo-depent_PP-like"/>
</dbReference>
<evidence type="ECO:0000313" key="1">
    <source>
        <dbReference type="EMBL" id="GAI99008.1"/>
    </source>
</evidence>
<name>X1T1G5_9ZZZZ</name>
<reference evidence="1" key="1">
    <citation type="journal article" date="2014" name="Front. Microbiol.">
        <title>High frequency of phylogenetically diverse reductive dehalogenase-homologous genes in deep subseafloor sedimentary metagenomes.</title>
        <authorList>
            <person name="Kawai M."/>
            <person name="Futagami T."/>
            <person name="Toyoda A."/>
            <person name="Takaki Y."/>
            <person name="Nishi S."/>
            <person name="Hori S."/>
            <person name="Arai W."/>
            <person name="Tsubouchi T."/>
            <person name="Morono Y."/>
            <person name="Uchiyama I."/>
            <person name="Ito T."/>
            <person name="Fujiyama A."/>
            <person name="Inagaki F."/>
            <person name="Takami H."/>
        </authorList>
    </citation>
    <scope>NUCLEOTIDE SEQUENCE</scope>
    <source>
        <strain evidence="1">Expedition CK06-06</strain>
    </source>
</reference>
<gene>
    <name evidence="1" type="ORF">S12H4_33507</name>
</gene>
<accession>X1T1G5</accession>
<dbReference type="EMBL" id="BARW01019752">
    <property type="protein sequence ID" value="GAI99008.1"/>
    <property type="molecule type" value="Genomic_DNA"/>
</dbReference>
<dbReference type="AlphaFoldDB" id="X1T1G5"/>
<evidence type="ECO:0008006" key="2">
    <source>
        <dbReference type="Google" id="ProtNLM"/>
    </source>
</evidence>
<organism evidence="1">
    <name type="scientific">marine sediment metagenome</name>
    <dbReference type="NCBI Taxonomy" id="412755"/>
    <lineage>
        <taxon>unclassified sequences</taxon>
        <taxon>metagenomes</taxon>
        <taxon>ecological metagenomes</taxon>
    </lineage>
</organism>
<comment type="caution">
    <text evidence="1">The sequence shown here is derived from an EMBL/GenBank/DDBJ whole genome shotgun (WGS) entry which is preliminary data.</text>
</comment>
<feature type="non-terminal residue" evidence="1">
    <location>
        <position position="103"/>
    </location>
</feature>
<proteinExistence type="predicted"/>